<dbReference type="PANTHER" id="PTHR22889:SF0">
    <property type="entry name" value="WD REPEAT-CONTAINING PROTEIN 89"/>
    <property type="match status" value="1"/>
</dbReference>
<dbReference type="PANTHER" id="PTHR22889">
    <property type="entry name" value="WD REPEAT-CONTAINING PROTEIN 89"/>
    <property type="match status" value="1"/>
</dbReference>
<evidence type="ECO:0000256" key="3">
    <source>
        <dbReference type="ARBA" id="ARBA00022737"/>
    </source>
</evidence>
<dbReference type="InterPro" id="IPR039328">
    <property type="entry name" value="WDR89"/>
</dbReference>
<dbReference type="InParanoid" id="A0A482XGF6"/>
<dbReference type="FunCoup" id="A0A482XGF6">
    <property type="interactions" value="1171"/>
</dbReference>
<dbReference type="Pfam" id="PF00400">
    <property type="entry name" value="WD40"/>
    <property type="match status" value="1"/>
</dbReference>
<evidence type="ECO:0000256" key="1">
    <source>
        <dbReference type="ARBA" id="ARBA00021125"/>
    </source>
</evidence>
<organism evidence="5 6">
    <name type="scientific">Laodelphax striatellus</name>
    <name type="common">Small brown planthopper</name>
    <name type="synonym">Delphax striatella</name>
    <dbReference type="NCBI Taxonomy" id="195883"/>
    <lineage>
        <taxon>Eukaryota</taxon>
        <taxon>Metazoa</taxon>
        <taxon>Ecdysozoa</taxon>
        <taxon>Arthropoda</taxon>
        <taxon>Hexapoda</taxon>
        <taxon>Insecta</taxon>
        <taxon>Pterygota</taxon>
        <taxon>Neoptera</taxon>
        <taxon>Paraneoptera</taxon>
        <taxon>Hemiptera</taxon>
        <taxon>Auchenorrhyncha</taxon>
        <taxon>Fulgoroidea</taxon>
        <taxon>Delphacidae</taxon>
        <taxon>Criomorphinae</taxon>
        <taxon>Laodelphax</taxon>
    </lineage>
</organism>
<accession>A0A482XGF6</accession>
<dbReference type="SUPFAM" id="SSF50978">
    <property type="entry name" value="WD40 repeat-like"/>
    <property type="match status" value="1"/>
</dbReference>
<dbReference type="SMR" id="A0A482XGF6"/>
<keyword evidence="6" id="KW-1185">Reference proteome</keyword>
<dbReference type="Proteomes" id="UP000291343">
    <property type="component" value="Unassembled WGS sequence"/>
</dbReference>
<evidence type="ECO:0000313" key="5">
    <source>
        <dbReference type="EMBL" id="RZF44797.1"/>
    </source>
</evidence>
<keyword evidence="2 4" id="KW-0853">WD repeat</keyword>
<dbReference type="AlphaFoldDB" id="A0A482XGF6"/>
<protein>
    <recommendedName>
        <fullName evidence="1">WD repeat-containing protein 89</fullName>
    </recommendedName>
</protein>
<dbReference type="SMART" id="SM00320">
    <property type="entry name" value="WD40"/>
    <property type="match status" value="4"/>
</dbReference>
<evidence type="ECO:0000256" key="4">
    <source>
        <dbReference type="PROSITE-ProRule" id="PRU00221"/>
    </source>
</evidence>
<comment type="caution">
    <text evidence="5">The sequence shown here is derived from an EMBL/GenBank/DDBJ whole genome shotgun (WGS) entry which is preliminary data.</text>
</comment>
<dbReference type="InterPro" id="IPR036322">
    <property type="entry name" value="WD40_repeat_dom_sf"/>
</dbReference>
<proteinExistence type="predicted"/>
<dbReference type="Gene3D" id="2.130.10.10">
    <property type="entry name" value="YVTN repeat-like/Quinoprotein amine dehydrogenase"/>
    <property type="match status" value="1"/>
</dbReference>
<sequence>MSTNIESLPQYTIHGEEVVKENKYVLNIAGCTRNSETKIACSTSDNTISIYKLNDSWHKLSETKVEEERVTCLRFIPEKNNQLCYSSTNGSIEQLDLRVGSHHVKKFLDTSNKGKEEKPILSFDVSSDGRFICAGTEVAGGDAFLLFWDVRSAKLLGGYWESHMEDITQVVFHPSKPNHLLTGAMDGLINVFDVSQSCEDDALITSLNTESSVERLSWIEQTSDGDVISCLTHPNDLQMWRESDSKPYAQFSREEIASAVNLKCPDTLYTVNVHKHQPTNNLMLLTGSNSGDSDWFRSAVVKEDSLRSVSQFIGNSQIVRDSWYDDKNDVLVTGGEKGIVTAWKPQADLPKSDSISTNIINKKDTKLKGTRMKPY</sequence>
<evidence type="ECO:0000256" key="2">
    <source>
        <dbReference type="ARBA" id="ARBA00022574"/>
    </source>
</evidence>
<dbReference type="InterPro" id="IPR015943">
    <property type="entry name" value="WD40/YVTN_repeat-like_dom_sf"/>
</dbReference>
<dbReference type="EMBL" id="QKKF02010319">
    <property type="protein sequence ID" value="RZF44797.1"/>
    <property type="molecule type" value="Genomic_DNA"/>
</dbReference>
<gene>
    <name evidence="5" type="ORF">LSTR_LSTR000749</name>
</gene>
<dbReference type="InterPro" id="IPR001680">
    <property type="entry name" value="WD40_rpt"/>
</dbReference>
<feature type="repeat" description="WD" evidence="4">
    <location>
        <begin position="160"/>
        <end position="195"/>
    </location>
</feature>
<evidence type="ECO:0000313" key="6">
    <source>
        <dbReference type="Proteomes" id="UP000291343"/>
    </source>
</evidence>
<dbReference type="PROSITE" id="PS50082">
    <property type="entry name" value="WD_REPEATS_2"/>
    <property type="match status" value="1"/>
</dbReference>
<reference evidence="5 6" key="1">
    <citation type="journal article" date="2017" name="Gigascience">
        <title>Genome sequence of the small brown planthopper, Laodelphax striatellus.</title>
        <authorList>
            <person name="Zhu J."/>
            <person name="Jiang F."/>
            <person name="Wang X."/>
            <person name="Yang P."/>
            <person name="Bao Y."/>
            <person name="Zhao W."/>
            <person name="Wang W."/>
            <person name="Lu H."/>
            <person name="Wang Q."/>
            <person name="Cui N."/>
            <person name="Li J."/>
            <person name="Chen X."/>
            <person name="Luo L."/>
            <person name="Yu J."/>
            <person name="Kang L."/>
            <person name="Cui F."/>
        </authorList>
    </citation>
    <scope>NUCLEOTIDE SEQUENCE [LARGE SCALE GENOMIC DNA]</scope>
    <source>
        <strain evidence="5">Lst14</strain>
    </source>
</reference>
<keyword evidence="3" id="KW-0677">Repeat</keyword>
<dbReference type="OrthoDB" id="25131at2759"/>
<name>A0A482XGF6_LAOST</name>
<dbReference type="STRING" id="195883.A0A482XGF6"/>